<organism evidence="1">
    <name type="scientific">Anguilla anguilla</name>
    <name type="common">European freshwater eel</name>
    <name type="synonym">Muraena anguilla</name>
    <dbReference type="NCBI Taxonomy" id="7936"/>
    <lineage>
        <taxon>Eukaryota</taxon>
        <taxon>Metazoa</taxon>
        <taxon>Chordata</taxon>
        <taxon>Craniata</taxon>
        <taxon>Vertebrata</taxon>
        <taxon>Euteleostomi</taxon>
        <taxon>Actinopterygii</taxon>
        <taxon>Neopterygii</taxon>
        <taxon>Teleostei</taxon>
        <taxon>Anguilliformes</taxon>
        <taxon>Anguillidae</taxon>
        <taxon>Anguilla</taxon>
    </lineage>
</organism>
<reference evidence="1" key="1">
    <citation type="submission" date="2014-11" db="EMBL/GenBank/DDBJ databases">
        <authorList>
            <person name="Amaro Gonzalez C."/>
        </authorList>
    </citation>
    <scope>NUCLEOTIDE SEQUENCE</scope>
</reference>
<reference evidence="1" key="2">
    <citation type="journal article" date="2015" name="Fish Shellfish Immunol.">
        <title>Early steps in the European eel (Anguilla anguilla)-Vibrio vulnificus interaction in the gills: Role of the RtxA13 toxin.</title>
        <authorList>
            <person name="Callol A."/>
            <person name="Pajuelo D."/>
            <person name="Ebbesson L."/>
            <person name="Teles M."/>
            <person name="MacKenzie S."/>
            <person name="Amaro C."/>
        </authorList>
    </citation>
    <scope>NUCLEOTIDE SEQUENCE</scope>
</reference>
<proteinExistence type="predicted"/>
<dbReference type="AlphaFoldDB" id="A0A0E9R6I0"/>
<evidence type="ECO:0000313" key="1">
    <source>
        <dbReference type="EMBL" id="JAH24367.1"/>
    </source>
</evidence>
<dbReference type="EMBL" id="GBXM01084210">
    <property type="protein sequence ID" value="JAH24367.1"/>
    <property type="molecule type" value="Transcribed_RNA"/>
</dbReference>
<name>A0A0E9R6I0_ANGAN</name>
<protein>
    <submittedName>
        <fullName evidence="1">Uncharacterized protein</fullName>
    </submittedName>
</protein>
<sequence length="32" mass="3697">MDQRELEPVSPQEVQPGKFLLIKSILVVLKDF</sequence>
<accession>A0A0E9R6I0</accession>